<dbReference type="AlphaFoldDB" id="A0A8S3X7A2"/>
<dbReference type="EMBL" id="CAJQZP010001011">
    <property type="protein sequence ID" value="CAG5007990.1"/>
    <property type="molecule type" value="Genomic_DNA"/>
</dbReference>
<protein>
    <submittedName>
        <fullName evidence="1">(apollo) hypothetical protein</fullName>
    </submittedName>
</protein>
<dbReference type="Proteomes" id="UP000691718">
    <property type="component" value="Unassembled WGS sequence"/>
</dbReference>
<organism evidence="1 2">
    <name type="scientific">Parnassius apollo</name>
    <name type="common">Apollo butterfly</name>
    <name type="synonym">Papilio apollo</name>
    <dbReference type="NCBI Taxonomy" id="110799"/>
    <lineage>
        <taxon>Eukaryota</taxon>
        <taxon>Metazoa</taxon>
        <taxon>Ecdysozoa</taxon>
        <taxon>Arthropoda</taxon>
        <taxon>Hexapoda</taxon>
        <taxon>Insecta</taxon>
        <taxon>Pterygota</taxon>
        <taxon>Neoptera</taxon>
        <taxon>Endopterygota</taxon>
        <taxon>Lepidoptera</taxon>
        <taxon>Glossata</taxon>
        <taxon>Ditrysia</taxon>
        <taxon>Papilionoidea</taxon>
        <taxon>Papilionidae</taxon>
        <taxon>Parnassiinae</taxon>
        <taxon>Parnassini</taxon>
        <taxon>Parnassius</taxon>
        <taxon>Parnassius</taxon>
    </lineage>
</organism>
<name>A0A8S3X7A2_PARAO</name>
<dbReference type="OrthoDB" id="8120989at2759"/>
<evidence type="ECO:0000313" key="2">
    <source>
        <dbReference type="Proteomes" id="UP000691718"/>
    </source>
</evidence>
<gene>
    <name evidence="1" type="ORF">PAPOLLO_LOCUS14990</name>
</gene>
<accession>A0A8S3X7A2</accession>
<comment type="caution">
    <text evidence="1">The sequence shown here is derived from an EMBL/GenBank/DDBJ whole genome shotgun (WGS) entry which is preliminary data.</text>
</comment>
<proteinExistence type="predicted"/>
<sequence length="143" mass="16155">MPKSISLPIFTLSGRRPLRQLEYSSKPVPSTSSGCAASFTTTFFETDFTEKENIEPMTNIQLHSHKENEVVLARKEIKQLSKECRTPSLAVTQKIKKTIATTHAENKLRTVAFNMGYLAEKGILPKECEETAEVLLFFDKKKC</sequence>
<reference evidence="1" key="1">
    <citation type="submission" date="2021-04" db="EMBL/GenBank/DDBJ databases">
        <authorList>
            <person name="Tunstrom K."/>
        </authorList>
    </citation>
    <scope>NUCLEOTIDE SEQUENCE</scope>
</reference>
<evidence type="ECO:0000313" key="1">
    <source>
        <dbReference type="EMBL" id="CAG5007990.1"/>
    </source>
</evidence>
<keyword evidence="2" id="KW-1185">Reference proteome</keyword>